<reference evidence="2 3" key="1">
    <citation type="submission" date="2024-03" db="EMBL/GenBank/DDBJ databases">
        <title>Novel species of the genus Variovorax.</title>
        <authorList>
            <person name="Liu Q."/>
            <person name="Xin Y.-H."/>
        </authorList>
    </citation>
    <scope>NUCLEOTIDE SEQUENCE [LARGE SCALE GENOMIC DNA]</scope>
    <source>
        <strain evidence="2 3">KACC 18501</strain>
    </source>
</reference>
<dbReference type="RefSeq" id="WP_340367155.1">
    <property type="nucleotide sequence ID" value="NZ_JBBKZV010000029.1"/>
</dbReference>
<keyword evidence="1" id="KW-1133">Transmembrane helix</keyword>
<dbReference type="EMBL" id="JBBKZV010000029">
    <property type="protein sequence ID" value="MEJ8826118.1"/>
    <property type="molecule type" value="Genomic_DNA"/>
</dbReference>
<keyword evidence="3" id="KW-1185">Reference proteome</keyword>
<dbReference type="Proteomes" id="UP001363010">
    <property type="component" value="Unassembled WGS sequence"/>
</dbReference>
<evidence type="ECO:0000313" key="2">
    <source>
        <dbReference type="EMBL" id="MEJ8826118.1"/>
    </source>
</evidence>
<protein>
    <submittedName>
        <fullName evidence="2">Uncharacterized protein</fullName>
    </submittedName>
</protein>
<gene>
    <name evidence="2" type="ORF">WKW80_29510</name>
</gene>
<organism evidence="2 3">
    <name type="scientific">Variovorax humicola</name>
    <dbReference type="NCBI Taxonomy" id="1769758"/>
    <lineage>
        <taxon>Bacteria</taxon>
        <taxon>Pseudomonadati</taxon>
        <taxon>Pseudomonadota</taxon>
        <taxon>Betaproteobacteria</taxon>
        <taxon>Burkholderiales</taxon>
        <taxon>Comamonadaceae</taxon>
        <taxon>Variovorax</taxon>
    </lineage>
</organism>
<evidence type="ECO:0000256" key="1">
    <source>
        <dbReference type="SAM" id="Phobius"/>
    </source>
</evidence>
<comment type="caution">
    <text evidence="2">The sequence shown here is derived from an EMBL/GenBank/DDBJ whole genome shotgun (WGS) entry which is preliminary data.</text>
</comment>
<evidence type="ECO:0000313" key="3">
    <source>
        <dbReference type="Proteomes" id="UP001363010"/>
    </source>
</evidence>
<keyword evidence="1" id="KW-0472">Membrane</keyword>
<name>A0ABU8W828_9BURK</name>
<accession>A0ABU8W828</accession>
<feature type="transmembrane region" description="Helical" evidence="1">
    <location>
        <begin position="104"/>
        <end position="122"/>
    </location>
</feature>
<sequence length="132" mass="15183">MLDVLPELLTRTWDDITSGRHAPLSFRFILQPAVAAFFAYRAGRQDARDGRPLYMWALVRDRTQRKALLREGWQHIGKVFIVAIVMDAIYQVISVHWLYPGEAVMVAVVLAVLPYLVFRSLVNRILGRRPHA</sequence>
<keyword evidence="1" id="KW-0812">Transmembrane</keyword>
<feature type="transmembrane region" description="Helical" evidence="1">
    <location>
        <begin position="79"/>
        <end position="98"/>
    </location>
</feature>
<proteinExistence type="predicted"/>